<name>A0A9Q5N097_SANBA</name>
<dbReference type="InterPro" id="IPR027417">
    <property type="entry name" value="P-loop_NTPase"/>
</dbReference>
<evidence type="ECO:0000256" key="6">
    <source>
        <dbReference type="ARBA" id="ARBA00037770"/>
    </source>
</evidence>
<proteinExistence type="inferred from homology"/>
<sequence>MGWECDKLKSSGSGNLSLGSDSALSVLSNQASPGGMAAFNVGGDAFYASIYSSFQMPRRKPVSGKQRKTELQVKRAIKRGVPPETVTSSRGSSTDRGRGGIHRRGNRPVRANIDASRRLESSFVKFSPELLEEAKRKASSLIIKRPIAAEKRLFPTSTDNDNEARKLIVPRRPKWRYDMSKKEVESNEVANFKRWLDETDHIIQDWKADVSAKDNLLRPGRDSGSAIPSSGSQALVDDSDHMPYAPPLFERNLEVWRQLWRVIEVCEVLLVLVDSRCPPLHYPASLNAYLLSYRPLRKVVFVLTKVDITGPKRSYLWKEYLRKTYPSIRVVTVESYLKKDSGEGQGKRVIKEPYIPGELRSELVRTLREVHNELCTPPPHISSDASKLANWSPVVIPNIDWNAVVNATDSDITHDRSLLPTDADDEDSPDVESTRIKEFLSVGLIGQPNVGKSSLLNALFGHHKVKASKTPGKTKHFQTLFWSKQVRLVDCPGLVFPSFTDLEMQVLAGILPISQIPAIPSSIYHALQYLPLESILMLQHPAEKDGMLEDKRTWRAGMQPNTKSTATRQWTAMDVLTAFAEKNGWITAKAGRPDINRAGNYILRALAEGRIKWAFYPPDTVPSTLAEEDKGQGIWIQGEGEDIAAHASSDRGEESGQSLTDSEDDDIPTSESTGDDAVKDATPIDFGMQNSQGVDGIQWPRKYRSFTSHDTFNAELSRIADASELKSPERKFICHTATFQPFMAPKPGAKPSEDRHVFQIWDLPSGKWSMAAVFDGHAGEEVAEYTHVALPTQIRLALEALDVAKVSPQSISEILAKAIEEIDKSIGDELKALLPKTFENLDEEALKKLVNDQESGSKVYNACIRCMRGSTAIIALIDPGMQNLWVANLGDCQAVLVEYPAEKTDFTAAVLSSPHNARVDKEVQRVQLEHPGEREAILNDRVLGAIAVTRALGDFTFKLPAVYTTKLFVNVNLGYRMHSKVEEFIPRNLTPPYVSATPDVIHRTLKGSMSVGGRTTYALVLCSDGLTDPYYSRGWTTDRIAQHFASLCSKSSGKEWDGLGGNLALHLCKDALGERLEEQSRNLTVDLDFQHLDDTTAIVLSW</sequence>
<evidence type="ECO:0000313" key="11">
    <source>
        <dbReference type="EMBL" id="OCB85605.1"/>
    </source>
</evidence>
<dbReference type="PANTHER" id="PTHR45709:SF3">
    <property type="entry name" value="GUANINE NUCLEOTIDE-BINDING PROTEIN-LIKE 1"/>
    <property type="match status" value="1"/>
</dbReference>
<protein>
    <recommendedName>
        <fullName evidence="7">Guanine nucleotide-binding protein-like 1</fullName>
    </recommendedName>
</protein>
<feature type="region of interest" description="Disordered" evidence="9">
    <location>
        <begin position="645"/>
        <end position="691"/>
    </location>
</feature>
<feature type="region of interest" description="Disordered" evidence="9">
    <location>
        <begin position="219"/>
        <end position="238"/>
    </location>
</feature>
<keyword evidence="3 8" id="KW-0378">Hydrolase</keyword>
<dbReference type="PROSITE" id="PS51746">
    <property type="entry name" value="PPM_2"/>
    <property type="match status" value="1"/>
</dbReference>
<dbReference type="CDD" id="cd00143">
    <property type="entry name" value="PP2Cc"/>
    <property type="match status" value="1"/>
</dbReference>
<dbReference type="OrthoDB" id="61815at2759"/>
<dbReference type="InterPro" id="IPR006073">
    <property type="entry name" value="GTP-bd"/>
</dbReference>
<evidence type="ECO:0000256" key="8">
    <source>
        <dbReference type="RuleBase" id="RU003465"/>
    </source>
</evidence>
<dbReference type="GO" id="GO:0046872">
    <property type="term" value="F:metal ion binding"/>
    <property type="evidence" value="ECO:0007669"/>
    <property type="project" value="UniProtKB-KW"/>
</dbReference>
<reference evidence="11" key="1">
    <citation type="submission" date="2016-06" db="EMBL/GenBank/DDBJ databases">
        <title>Draft Genome sequence of the fungus Inonotus baumii.</title>
        <authorList>
            <person name="Zhu H."/>
            <person name="Lin W."/>
        </authorList>
    </citation>
    <scope>NUCLEOTIDE SEQUENCE</scope>
    <source>
        <strain evidence="11">821</strain>
    </source>
</reference>
<dbReference type="AlphaFoldDB" id="A0A9Q5N097"/>
<dbReference type="InterPro" id="IPR001932">
    <property type="entry name" value="PPM-type_phosphatase-like_dom"/>
</dbReference>
<gene>
    <name evidence="11" type="ORF">A7U60_g7254</name>
</gene>
<dbReference type="InterPro" id="IPR000222">
    <property type="entry name" value="PP2C_BS"/>
</dbReference>
<evidence type="ECO:0000256" key="1">
    <source>
        <dbReference type="ARBA" id="ARBA00022723"/>
    </source>
</evidence>
<evidence type="ECO:0000256" key="7">
    <source>
        <dbReference type="ARBA" id="ARBA00039902"/>
    </source>
</evidence>
<dbReference type="SMART" id="SM00332">
    <property type="entry name" value="PP2Cc"/>
    <property type="match status" value="1"/>
</dbReference>
<dbReference type="Pfam" id="PF00481">
    <property type="entry name" value="PP2C"/>
    <property type="match status" value="1"/>
</dbReference>
<evidence type="ECO:0000313" key="12">
    <source>
        <dbReference type="Proteomes" id="UP000757232"/>
    </source>
</evidence>
<comment type="function">
    <text evidence="6">Possible regulatory or functional link with the histocompatibility cluster.</text>
</comment>
<dbReference type="Proteomes" id="UP000757232">
    <property type="component" value="Unassembled WGS sequence"/>
</dbReference>
<organism evidence="11 12">
    <name type="scientific">Sanghuangporus baumii</name>
    <name type="common">Phellinus baumii</name>
    <dbReference type="NCBI Taxonomy" id="108892"/>
    <lineage>
        <taxon>Eukaryota</taxon>
        <taxon>Fungi</taxon>
        <taxon>Dikarya</taxon>
        <taxon>Basidiomycota</taxon>
        <taxon>Agaricomycotina</taxon>
        <taxon>Agaricomycetes</taxon>
        <taxon>Hymenochaetales</taxon>
        <taxon>Hymenochaetaceae</taxon>
        <taxon>Sanghuangporus</taxon>
    </lineage>
</organism>
<evidence type="ECO:0000256" key="4">
    <source>
        <dbReference type="ARBA" id="ARBA00022912"/>
    </source>
</evidence>
<dbReference type="PANTHER" id="PTHR45709">
    <property type="entry name" value="LARGE SUBUNIT GTPASE 1 HOMOLOG-RELATED"/>
    <property type="match status" value="1"/>
</dbReference>
<dbReference type="SUPFAM" id="SSF52540">
    <property type="entry name" value="P-loop containing nucleoside triphosphate hydrolases"/>
    <property type="match status" value="1"/>
</dbReference>
<keyword evidence="4 8" id="KW-0904">Protein phosphatase</keyword>
<evidence type="ECO:0000256" key="9">
    <source>
        <dbReference type="SAM" id="MobiDB-lite"/>
    </source>
</evidence>
<evidence type="ECO:0000259" key="10">
    <source>
        <dbReference type="PROSITE" id="PS51746"/>
    </source>
</evidence>
<evidence type="ECO:0000256" key="5">
    <source>
        <dbReference type="ARBA" id="ARBA00023134"/>
    </source>
</evidence>
<comment type="caution">
    <text evidence="11">The sequence shown here is derived from an EMBL/GenBank/DDBJ whole genome shotgun (WGS) entry which is preliminary data.</text>
</comment>
<dbReference type="Pfam" id="PF01926">
    <property type="entry name" value="MMR_HSR1"/>
    <property type="match status" value="1"/>
</dbReference>
<feature type="region of interest" description="Disordered" evidence="9">
    <location>
        <begin position="79"/>
        <end position="108"/>
    </location>
</feature>
<evidence type="ECO:0000256" key="3">
    <source>
        <dbReference type="ARBA" id="ARBA00022801"/>
    </source>
</evidence>
<comment type="similarity">
    <text evidence="8">Belongs to the PP2C family.</text>
</comment>
<dbReference type="InterPro" id="IPR036457">
    <property type="entry name" value="PPM-type-like_dom_sf"/>
</dbReference>
<keyword evidence="2" id="KW-0547">Nucleotide-binding</keyword>
<dbReference type="GO" id="GO:0005525">
    <property type="term" value="F:GTP binding"/>
    <property type="evidence" value="ECO:0007669"/>
    <property type="project" value="UniProtKB-KW"/>
</dbReference>
<feature type="domain" description="PPM-type phosphatase" evidence="10">
    <location>
        <begin position="740"/>
        <end position="1102"/>
    </location>
</feature>
<evidence type="ECO:0000256" key="2">
    <source>
        <dbReference type="ARBA" id="ARBA00022741"/>
    </source>
</evidence>
<keyword evidence="12" id="KW-1185">Reference proteome</keyword>
<keyword evidence="1" id="KW-0479">Metal-binding</keyword>
<dbReference type="Gene3D" id="3.60.40.10">
    <property type="entry name" value="PPM-type phosphatase domain"/>
    <property type="match status" value="1"/>
</dbReference>
<dbReference type="Gene3D" id="3.40.50.300">
    <property type="entry name" value="P-loop containing nucleotide triphosphate hydrolases"/>
    <property type="match status" value="1"/>
</dbReference>
<dbReference type="SUPFAM" id="SSF81606">
    <property type="entry name" value="PP2C-like"/>
    <property type="match status" value="1"/>
</dbReference>
<accession>A0A9Q5N097</accession>
<dbReference type="PROSITE" id="PS01032">
    <property type="entry name" value="PPM_1"/>
    <property type="match status" value="1"/>
</dbReference>
<dbReference type="GO" id="GO:0003924">
    <property type="term" value="F:GTPase activity"/>
    <property type="evidence" value="ECO:0007669"/>
    <property type="project" value="InterPro"/>
</dbReference>
<dbReference type="InterPro" id="IPR043358">
    <property type="entry name" value="GNL1-like"/>
</dbReference>
<keyword evidence="5" id="KW-0342">GTP-binding</keyword>
<dbReference type="GO" id="GO:0004721">
    <property type="term" value="F:phosphoprotein phosphatase activity"/>
    <property type="evidence" value="ECO:0007669"/>
    <property type="project" value="UniProtKB-KW"/>
</dbReference>
<dbReference type="EMBL" id="LNZH02000208">
    <property type="protein sequence ID" value="OCB85605.1"/>
    <property type="molecule type" value="Genomic_DNA"/>
</dbReference>